<feature type="compositionally biased region" description="Basic and acidic residues" evidence="1">
    <location>
        <begin position="140"/>
        <end position="152"/>
    </location>
</feature>
<dbReference type="PRINTS" id="PR00929">
    <property type="entry name" value="ATHOOK"/>
</dbReference>
<name>A0A8H6PC68_9EURO</name>
<feature type="compositionally biased region" description="Polar residues" evidence="1">
    <location>
        <begin position="370"/>
        <end position="379"/>
    </location>
</feature>
<comment type="caution">
    <text evidence="2">The sequence shown here is derived from an EMBL/GenBank/DDBJ whole genome shotgun (WGS) entry which is preliminary data.</text>
</comment>
<feature type="compositionally biased region" description="Polar residues" evidence="1">
    <location>
        <begin position="601"/>
        <end position="613"/>
    </location>
</feature>
<dbReference type="EMBL" id="JACBAD010001963">
    <property type="protein sequence ID" value="KAF7125833.1"/>
    <property type="molecule type" value="Genomic_DNA"/>
</dbReference>
<keyword evidence="3" id="KW-1185">Reference proteome</keyword>
<feature type="compositionally biased region" description="Basic and acidic residues" evidence="1">
    <location>
        <begin position="351"/>
        <end position="369"/>
    </location>
</feature>
<feature type="region of interest" description="Disordered" evidence="1">
    <location>
        <begin position="595"/>
        <end position="913"/>
    </location>
</feature>
<feature type="compositionally biased region" description="Acidic residues" evidence="1">
    <location>
        <begin position="699"/>
        <end position="711"/>
    </location>
</feature>
<feature type="region of interest" description="Disordered" evidence="1">
    <location>
        <begin position="1161"/>
        <end position="1182"/>
    </location>
</feature>
<sequence>MFSQSSSSSPDILGPPGDADYLISSPIRPFSGRQSFMSPANFKLLQTPLTGKGKRSRINLSPAKSAHSIRFDDVLLPVSPTRQLNGRQRSLSPEKAQADGNVSPWRIRVTLEATQDEEMNQGSPARKRPRPSTATTVKIPLKDAEDHAEQTPKRRRGRPRKSDIREQDATPIAGSPGHTPGPGGASGQKRKRGRPRKQSLNPDTVDSDKQVTDSADHQDAGSVEHGLEAEQRWSPLDLAGDADSDDDALPEGFMPIDTFPEDNNMGQPDATAWDRSSPRIPNERTYDTPDVTAVDLVYGQNHDEEPQSTPSKMPSPSRESQGLSPENTLHAGHTPRQPRSYPSPTSSSLGDDDRAVQVESRARAEDPGHEQNTTRPTNDPTDEHREFDSIMESEGFSMVSLDTLPSVKQHGLSINSQTGKGALKPFLAREKMATTEKSKRKVSSLNLDAAKDSPDVEVERESRLHATEPQALPVSAEKRRSAPPLLRESPVSTFVPKQIKPLARLARIIRAGVALEGTLRRPYEGAPVPTPGTPDLREQISSLEAPKRRLELLFSDLHPRMRRELRAGLGFAQELAKRRRKTEIERARQMASVEARLTGNAKATTTTPQQVLSGTAVKDTPSTEMKRRLEEWQREREAVSREIQMASSSQVIVVDSDTTGPPSPEIDTNGNETGSRSNREADLEDSRKQESGDYQAGEAYDEDIPDQDVDPGEPPQHDLETIQAEEVYEEEDEEGYEDIWQQEARDHSNISHHSSTLSRRENDDVEAPQQSNPSESSPAPSEPRGILSPKSWTNDNGKVPFLGHSRVKKLREQTVDLSTVLRGEETPRHIRRYYGQSSPEKGASEHSPEQQRSAPDSPEENAEDYVFDDDQGSRIYLESSPNRAFDDDTFQIDPTTRHESERQRADQIAEIEDEHIPATALADRHSVHEENSTTPAQNRHFGGDGQASTWFQKITSLTPGWLKAPVRKSFGRPSPGSEEVSEEEPEEEPDVRSADAQTLLDDQMYAEETDEAPRQVLKSAEQNNAQPDLPTSSAARPAEEVLEPYEPHFPLAVSGYFTDDHYVLLRRLYRLAKRHPERFPYYPAPGRSDIIGDWIWTSDGEHGVRVTETQFAIIDRFVQELARGDLQAGGTGQIGWTEADMHKRLISVIIGERIREEARAEMGDKASAQQLGGRPAALTAWR</sequence>
<evidence type="ECO:0000313" key="3">
    <source>
        <dbReference type="Proteomes" id="UP000630445"/>
    </source>
</evidence>
<feature type="region of interest" description="Disordered" evidence="1">
    <location>
        <begin position="434"/>
        <end position="485"/>
    </location>
</feature>
<evidence type="ECO:0008006" key="4">
    <source>
        <dbReference type="Google" id="ProtNLM"/>
    </source>
</evidence>
<feature type="compositionally biased region" description="Polar residues" evidence="1">
    <location>
        <begin position="1"/>
        <end position="10"/>
    </location>
</feature>
<feature type="region of interest" description="Disordered" evidence="1">
    <location>
        <begin position="1"/>
        <end position="26"/>
    </location>
</feature>
<feature type="compositionally biased region" description="Polar residues" evidence="1">
    <location>
        <begin position="340"/>
        <end position="349"/>
    </location>
</feature>
<feature type="region of interest" description="Disordered" evidence="1">
    <location>
        <begin position="964"/>
        <end position="994"/>
    </location>
</feature>
<evidence type="ECO:0000313" key="2">
    <source>
        <dbReference type="EMBL" id="KAF7125833.1"/>
    </source>
</evidence>
<feature type="compositionally biased region" description="Basic and acidic residues" evidence="1">
    <location>
        <begin position="624"/>
        <end position="640"/>
    </location>
</feature>
<protein>
    <recommendedName>
        <fullName evidence="4">AT DNA binding protein</fullName>
    </recommendedName>
</protein>
<feature type="compositionally biased region" description="Basic and acidic residues" evidence="1">
    <location>
        <begin position="677"/>
        <end position="691"/>
    </location>
</feature>
<feature type="compositionally biased region" description="Acidic residues" evidence="1">
    <location>
        <begin position="726"/>
        <end position="737"/>
    </location>
</feature>
<accession>A0A8H6PC68</accession>
<evidence type="ECO:0000256" key="1">
    <source>
        <dbReference type="SAM" id="MobiDB-lite"/>
    </source>
</evidence>
<dbReference type="AlphaFoldDB" id="A0A8H6PC68"/>
<organism evidence="2 3">
    <name type="scientific">Aspergillus hiratsukae</name>
    <dbReference type="NCBI Taxonomy" id="1194566"/>
    <lineage>
        <taxon>Eukaryota</taxon>
        <taxon>Fungi</taxon>
        <taxon>Dikarya</taxon>
        <taxon>Ascomycota</taxon>
        <taxon>Pezizomycotina</taxon>
        <taxon>Eurotiomycetes</taxon>
        <taxon>Eurotiomycetidae</taxon>
        <taxon>Eurotiales</taxon>
        <taxon>Aspergillaceae</taxon>
        <taxon>Aspergillus</taxon>
        <taxon>Aspergillus subgen. Fumigati</taxon>
    </lineage>
</organism>
<feature type="compositionally biased region" description="Acidic residues" evidence="1">
    <location>
        <begin position="857"/>
        <end position="870"/>
    </location>
</feature>
<feature type="compositionally biased region" description="Low complexity" evidence="1">
    <location>
        <begin position="767"/>
        <end position="783"/>
    </location>
</feature>
<reference evidence="2" key="1">
    <citation type="submission" date="2020-06" db="EMBL/GenBank/DDBJ databases">
        <title>Draft genome sequences of strains closely related to Aspergillus parafelis and Aspergillus hiratsukae.</title>
        <authorList>
            <person name="Dos Santos R.A.C."/>
            <person name="Rivero-Menendez O."/>
            <person name="Steenwyk J.L."/>
            <person name="Mead M.E."/>
            <person name="Goldman G.H."/>
            <person name="Alastruey-Izquierdo A."/>
            <person name="Rokas A."/>
        </authorList>
    </citation>
    <scope>NUCLEOTIDE SEQUENCE</scope>
    <source>
        <strain evidence="2">CNM-CM5793</strain>
    </source>
</reference>
<feature type="region of interest" description="Disordered" evidence="1">
    <location>
        <begin position="84"/>
        <end position="394"/>
    </location>
</feature>
<feature type="compositionally biased region" description="Polar residues" evidence="1">
    <location>
        <begin position="645"/>
        <end position="676"/>
    </location>
</feature>
<feature type="compositionally biased region" description="Basic and acidic residues" evidence="1">
    <location>
        <begin position="206"/>
        <end position="219"/>
    </location>
</feature>
<proteinExistence type="predicted"/>
<gene>
    <name evidence="2" type="ORF">CNMCM5793_002126</name>
</gene>
<dbReference type="Proteomes" id="UP000630445">
    <property type="component" value="Unassembled WGS sequence"/>
</dbReference>
<feature type="compositionally biased region" description="Acidic residues" evidence="1">
    <location>
        <begin position="240"/>
        <end position="249"/>
    </location>
</feature>
<feature type="compositionally biased region" description="Basic and acidic residues" evidence="1">
    <location>
        <begin position="449"/>
        <end position="466"/>
    </location>
</feature>
<dbReference type="OrthoDB" id="3946221at2759"/>
<feature type="compositionally biased region" description="Acidic residues" evidence="1">
    <location>
        <begin position="979"/>
        <end position="989"/>
    </location>
</feature>
<feature type="compositionally biased region" description="Polar residues" evidence="1">
    <location>
        <begin position="307"/>
        <end position="327"/>
    </location>
</feature>
<feature type="compositionally biased region" description="Basic and acidic residues" evidence="1">
    <location>
        <begin position="895"/>
        <end position="907"/>
    </location>
</feature>
<dbReference type="InterPro" id="IPR017956">
    <property type="entry name" value="AT_hook_DNA-bd_motif"/>
</dbReference>
<dbReference type="GO" id="GO:0003677">
    <property type="term" value="F:DNA binding"/>
    <property type="evidence" value="ECO:0007669"/>
    <property type="project" value="InterPro"/>
</dbReference>
<feature type="compositionally biased region" description="Basic residues" evidence="1">
    <location>
        <begin position="188"/>
        <end position="197"/>
    </location>
</feature>